<dbReference type="UniPathway" id="UPA00362"/>
<dbReference type="RefSeq" id="WP_183416554.1">
    <property type="nucleotide sequence ID" value="NZ_JACHXA010000005.1"/>
</dbReference>
<dbReference type="GO" id="GO:0008442">
    <property type="term" value="F:3-hydroxyisobutyrate dehydrogenase activity"/>
    <property type="evidence" value="ECO:0007669"/>
    <property type="project" value="UniProtKB-EC"/>
</dbReference>
<dbReference type="Gene3D" id="1.10.1040.10">
    <property type="entry name" value="N-(1-d-carboxylethyl)-l-norvaline Dehydrogenase, domain 2"/>
    <property type="match status" value="1"/>
</dbReference>
<organism evidence="9 10">
    <name type="scientific">Limibacillus halophilus</name>
    <dbReference type="NCBI Taxonomy" id="1579333"/>
    <lineage>
        <taxon>Bacteria</taxon>
        <taxon>Pseudomonadati</taxon>
        <taxon>Pseudomonadota</taxon>
        <taxon>Alphaproteobacteria</taxon>
        <taxon>Rhodospirillales</taxon>
        <taxon>Rhodovibrionaceae</taxon>
        <taxon>Limibacillus</taxon>
    </lineage>
</organism>
<dbReference type="PANTHER" id="PTHR22981:SF7">
    <property type="entry name" value="3-HYDROXYISOBUTYRATE DEHYDROGENASE, MITOCHONDRIAL"/>
    <property type="match status" value="1"/>
</dbReference>
<proteinExistence type="inferred from homology"/>
<keyword evidence="4 6" id="KW-0520">NAD</keyword>
<dbReference type="InterPro" id="IPR036291">
    <property type="entry name" value="NAD(P)-bd_dom_sf"/>
</dbReference>
<comment type="catalytic activity">
    <reaction evidence="6">
        <text>3-hydroxy-2-methylpropanoate + NAD(+) = 2-methyl-3-oxopropanoate + NADH + H(+)</text>
        <dbReference type="Rhea" id="RHEA:17681"/>
        <dbReference type="ChEBI" id="CHEBI:11805"/>
        <dbReference type="ChEBI" id="CHEBI:15378"/>
        <dbReference type="ChEBI" id="CHEBI:57540"/>
        <dbReference type="ChEBI" id="CHEBI:57700"/>
        <dbReference type="ChEBI" id="CHEBI:57945"/>
        <dbReference type="EC" id="1.1.1.31"/>
    </reaction>
</comment>
<feature type="active site" evidence="5">
    <location>
        <position position="170"/>
    </location>
</feature>
<dbReference type="InterPro" id="IPR002204">
    <property type="entry name" value="3-OH-isobutyrate_DH-rel_CS"/>
</dbReference>
<dbReference type="FunFam" id="1.10.1040.10:FF:000006">
    <property type="entry name" value="3-hydroxyisobutyrate dehydrogenase"/>
    <property type="match status" value="1"/>
</dbReference>
<dbReference type="InterPro" id="IPR013328">
    <property type="entry name" value="6PGD_dom2"/>
</dbReference>
<dbReference type="Pfam" id="PF14833">
    <property type="entry name" value="NAD_binding_11"/>
    <property type="match status" value="1"/>
</dbReference>
<accession>A0A839SXP0</accession>
<sequence>MRIAFIGLGNMGGPMAANLVAAGHEVRGFDLMASNLEAAAKRGVGVESSISAAVSGADAVVTMLPAGRHVREVYCGDDGVIAAAGKGTLLIDSSTIDVGSARTVHEAAQAAGMKMLDAPVSGGVAGAEAGTLTFMVGGSDEAFELGKPLFEIMGRNVVHAGGAGNGQVAKVCNNMILGISMLAVSEAFTLGQTLGLDPDKLFAISSKSSGSCWAMLNHLPVPGIVETSAANRDFKPGFAAAMMLKDLRLSQQAASEAGVATPLGAEAAALFSMFVNAGNGELDYSAIIKMISGEK</sequence>
<evidence type="ECO:0000256" key="4">
    <source>
        <dbReference type="ARBA" id="ARBA00023027"/>
    </source>
</evidence>
<evidence type="ECO:0000256" key="6">
    <source>
        <dbReference type="RuleBase" id="RU910714"/>
    </source>
</evidence>
<dbReference type="Proteomes" id="UP000581135">
    <property type="component" value="Unassembled WGS sequence"/>
</dbReference>
<dbReference type="EC" id="1.1.1.31" evidence="6"/>
<dbReference type="InterPro" id="IPR008927">
    <property type="entry name" value="6-PGluconate_DH-like_C_sf"/>
</dbReference>
<evidence type="ECO:0000256" key="2">
    <source>
        <dbReference type="ARBA" id="ARBA00022456"/>
    </source>
</evidence>
<dbReference type="GO" id="GO:0051287">
    <property type="term" value="F:NAD binding"/>
    <property type="evidence" value="ECO:0007669"/>
    <property type="project" value="InterPro"/>
</dbReference>
<protein>
    <recommendedName>
        <fullName evidence="6">3-hydroxyisobutyrate dehydrogenase</fullName>
        <shortName evidence="6">HIBADH</shortName>
        <ecNumber evidence="6">1.1.1.31</ecNumber>
    </recommendedName>
</protein>
<keyword evidence="2 6" id="KW-0101">Branched-chain amino acid catabolism</keyword>
<dbReference type="InterPro" id="IPR015815">
    <property type="entry name" value="HIBADH-related"/>
</dbReference>
<dbReference type="Pfam" id="PF03446">
    <property type="entry name" value="NAD_binding_2"/>
    <property type="match status" value="1"/>
</dbReference>
<dbReference type="SUPFAM" id="SSF48179">
    <property type="entry name" value="6-phosphogluconate dehydrogenase C-terminal domain-like"/>
    <property type="match status" value="1"/>
</dbReference>
<dbReference type="AlphaFoldDB" id="A0A839SXP0"/>
<dbReference type="InterPro" id="IPR029154">
    <property type="entry name" value="HIBADH-like_NADP-bd"/>
</dbReference>
<dbReference type="NCBIfam" id="TIGR01692">
    <property type="entry name" value="HIBADH"/>
    <property type="match status" value="1"/>
</dbReference>
<dbReference type="Gene3D" id="3.40.50.720">
    <property type="entry name" value="NAD(P)-binding Rossmann-like Domain"/>
    <property type="match status" value="1"/>
</dbReference>
<feature type="domain" description="3-hydroxyisobutyrate dehydrogenase-like NAD-binding" evidence="8">
    <location>
        <begin position="164"/>
        <end position="291"/>
    </location>
</feature>
<evidence type="ECO:0000256" key="3">
    <source>
        <dbReference type="ARBA" id="ARBA00023002"/>
    </source>
</evidence>
<evidence type="ECO:0000259" key="8">
    <source>
        <dbReference type="Pfam" id="PF14833"/>
    </source>
</evidence>
<evidence type="ECO:0000256" key="1">
    <source>
        <dbReference type="ARBA" id="ARBA00009080"/>
    </source>
</evidence>
<evidence type="ECO:0000313" key="9">
    <source>
        <dbReference type="EMBL" id="MBB3065723.1"/>
    </source>
</evidence>
<keyword evidence="3 6" id="KW-0560">Oxidoreductase</keyword>
<dbReference type="GO" id="GO:0050661">
    <property type="term" value="F:NADP binding"/>
    <property type="evidence" value="ECO:0007669"/>
    <property type="project" value="InterPro"/>
</dbReference>
<evidence type="ECO:0000259" key="7">
    <source>
        <dbReference type="Pfam" id="PF03446"/>
    </source>
</evidence>
<dbReference type="GO" id="GO:0006574">
    <property type="term" value="P:L-valine catabolic process"/>
    <property type="evidence" value="ECO:0007669"/>
    <property type="project" value="UniProtKB-UniPathway"/>
</dbReference>
<reference evidence="9 10" key="1">
    <citation type="submission" date="2020-08" db="EMBL/GenBank/DDBJ databases">
        <title>Genomic Encyclopedia of Type Strains, Phase III (KMG-III): the genomes of soil and plant-associated and newly described type strains.</title>
        <authorList>
            <person name="Whitman W."/>
        </authorList>
    </citation>
    <scope>NUCLEOTIDE SEQUENCE [LARGE SCALE GENOMIC DNA]</scope>
    <source>
        <strain evidence="9 10">CECT 8803</strain>
    </source>
</reference>
<dbReference type="SUPFAM" id="SSF51735">
    <property type="entry name" value="NAD(P)-binding Rossmann-fold domains"/>
    <property type="match status" value="1"/>
</dbReference>
<feature type="domain" description="6-phosphogluconate dehydrogenase NADP-binding" evidence="7">
    <location>
        <begin position="2"/>
        <end position="161"/>
    </location>
</feature>
<comment type="pathway">
    <text evidence="6">Amino-acid degradation; L-valine degradation.</text>
</comment>
<comment type="caution">
    <text evidence="9">The sequence shown here is derived from an EMBL/GenBank/DDBJ whole genome shotgun (WGS) entry which is preliminary data.</text>
</comment>
<dbReference type="PROSITE" id="PS00895">
    <property type="entry name" value="3_HYDROXYISOBUT_DH"/>
    <property type="match status" value="1"/>
</dbReference>
<keyword evidence="10" id="KW-1185">Reference proteome</keyword>
<dbReference type="EMBL" id="JACHXA010000005">
    <property type="protein sequence ID" value="MBB3065723.1"/>
    <property type="molecule type" value="Genomic_DNA"/>
</dbReference>
<dbReference type="PANTHER" id="PTHR22981">
    <property type="entry name" value="3-HYDROXYISOBUTYRATE DEHYDROGENASE-RELATED"/>
    <property type="match status" value="1"/>
</dbReference>
<dbReference type="InterPro" id="IPR006115">
    <property type="entry name" value="6PGDH_NADP-bd"/>
</dbReference>
<dbReference type="InterPro" id="IPR011548">
    <property type="entry name" value="HIBADH"/>
</dbReference>
<evidence type="ECO:0000313" key="10">
    <source>
        <dbReference type="Proteomes" id="UP000581135"/>
    </source>
</evidence>
<gene>
    <name evidence="9" type="ORF">FHR98_002019</name>
</gene>
<name>A0A839SXP0_9PROT</name>
<evidence type="ECO:0000256" key="5">
    <source>
        <dbReference type="PIRSR" id="PIRSR000103-1"/>
    </source>
</evidence>
<comment type="similarity">
    <text evidence="1 6">Belongs to the HIBADH-related family.</text>
</comment>
<dbReference type="PIRSF" id="PIRSF000103">
    <property type="entry name" value="HIBADH"/>
    <property type="match status" value="1"/>
</dbReference>